<evidence type="ECO:0000313" key="4">
    <source>
        <dbReference type="EMBL" id="KAG7175568.1"/>
    </source>
</evidence>
<dbReference type="AlphaFoldDB" id="A0A8J5NA41"/>
<comment type="similarity">
    <text evidence="1">Belongs to the GMC oxidoreductase family.</text>
</comment>
<dbReference type="InterPro" id="IPR012132">
    <property type="entry name" value="GMC_OxRdtase"/>
</dbReference>
<dbReference type="PANTHER" id="PTHR11552">
    <property type="entry name" value="GLUCOSE-METHANOL-CHOLINE GMC OXIDOREDUCTASE"/>
    <property type="match status" value="1"/>
</dbReference>
<accession>A0A8J5NA41</accession>
<evidence type="ECO:0000313" key="5">
    <source>
        <dbReference type="Proteomes" id="UP000747542"/>
    </source>
</evidence>
<dbReference type="Gene3D" id="3.30.560.10">
    <property type="entry name" value="Glucose Oxidase, domain 3"/>
    <property type="match status" value="1"/>
</dbReference>
<organism evidence="4 5">
    <name type="scientific">Homarus americanus</name>
    <name type="common">American lobster</name>
    <dbReference type="NCBI Taxonomy" id="6706"/>
    <lineage>
        <taxon>Eukaryota</taxon>
        <taxon>Metazoa</taxon>
        <taxon>Ecdysozoa</taxon>
        <taxon>Arthropoda</taxon>
        <taxon>Crustacea</taxon>
        <taxon>Multicrustacea</taxon>
        <taxon>Malacostraca</taxon>
        <taxon>Eumalacostraca</taxon>
        <taxon>Eucarida</taxon>
        <taxon>Decapoda</taxon>
        <taxon>Pleocyemata</taxon>
        <taxon>Astacidea</taxon>
        <taxon>Nephropoidea</taxon>
        <taxon>Nephropidae</taxon>
        <taxon>Homarus</taxon>
    </lineage>
</organism>
<proteinExistence type="inferred from homology"/>
<comment type="caution">
    <text evidence="4">The sequence shown here is derived from an EMBL/GenBank/DDBJ whole genome shotgun (WGS) entry which is preliminary data.</text>
</comment>
<dbReference type="Pfam" id="PF05199">
    <property type="entry name" value="GMC_oxred_C"/>
    <property type="match status" value="1"/>
</dbReference>
<dbReference type="Gene3D" id="3.50.50.60">
    <property type="entry name" value="FAD/NAD(P)-binding domain"/>
    <property type="match status" value="1"/>
</dbReference>
<dbReference type="EMBL" id="JAHLQT010005507">
    <property type="protein sequence ID" value="KAG7175568.1"/>
    <property type="molecule type" value="Genomic_DNA"/>
</dbReference>
<evidence type="ECO:0000259" key="3">
    <source>
        <dbReference type="Pfam" id="PF05199"/>
    </source>
</evidence>
<reference evidence="4" key="1">
    <citation type="journal article" date="2021" name="Sci. Adv.">
        <title>The American lobster genome reveals insights on longevity, neural, and immune adaptations.</title>
        <authorList>
            <person name="Polinski J.M."/>
            <person name="Zimin A.V."/>
            <person name="Clark K.F."/>
            <person name="Kohn A.B."/>
            <person name="Sadowski N."/>
            <person name="Timp W."/>
            <person name="Ptitsyn A."/>
            <person name="Khanna P."/>
            <person name="Romanova D.Y."/>
            <person name="Williams P."/>
            <person name="Greenwood S.J."/>
            <person name="Moroz L.L."/>
            <person name="Walt D.R."/>
            <person name="Bodnar A.G."/>
        </authorList>
    </citation>
    <scope>NUCLEOTIDE SEQUENCE</scope>
    <source>
        <strain evidence="4">GMGI-L3</strain>
    </source>
</reference>
<dbReference type="InterPro" id="IPR007867">
    <property type="entry name" value="GMC_OxRtase_C"/>
</dbReference>
<dbReference type="InterPro" id="IPR036188">
    <property type="entry name" value="FAD/NAD-bd_sf"/>
</dbReference>
<feature type="compositionally biased region" description="Polar residues" evidence="2">
    <location>
        <begin position="28"/>
        <end position="37"/>
    </location>
</feature>
<dbReference type="GO" id="GO:0016614">
    <property type="term" value="F:oxidoreductase activity, acting on CH-OH group of donors"/>
    <property type="evidence" value="ECO:0007669"/>
    <property type="project" value="InterPro"/>
</dbReference>
<evidence type="ECO:0000256" key="2">
    <source>
        <dbReference type="SAM" id="MobiDB-lite"/>
    </source>
</evidence>
<name>A0A8J5NA41_HOMAM</name>
<dbReference type="SUPFAM" id="SSF54373">
    <property type="entry name" value="FAD-linked reductases, C-terminal domain"/>
    <property type="match status" value="1"/>
</dbReference>
<dbReference type="Proteomes" id="UP000747542">
    <property type="component" value="Unassembled WGS sequence"/>
</dbReference>
<feature type="domain" description="Glucose-methanol-choline oxidoreductase C-terminal" evidence="3">
    <location>
        <begin position="24"/>
        <end position="151"/>
    </location>
</feature>
<dbReference type="SUPFAM" id="SSF51905">
    <property type="entry name" value="FAD/NAD(P)-binding domain"/>
    <property type="match status" value="1"/>
</dbReference>
<dbReference type="PANTHER" id="PTHR11552:SF147">
    <property type="entry name" value="CHOLINE DEHYDROGENASE, MITOCHONDRIAL"/>
    <property type="match status" value="1"/>
</dbReference>
<keyword evidence="5" id="KW-1185">Reference proteome</keyword>
<feature type="non-terminal residue" evidence="4">
    <location>
        <position position="164"/>
    </location>
</feature>
<protein>
    <submittedName>
        <fullName evidence="4">Glucose dehydrogenase [FAD quinone]-like 19</fullName>
    </submittedName>
</protein>
<dbReference type="GO" id="GO:0050660">
    <property type="term" value="F:flavin adenine dinucleotide binding"/>
    <property type="evidence" value="ECO:0007669"/>
    <property type="project" value="InterPro"/>
</dbReference>
<gene>
    <name evidence="4" type="primary">Gld-L19</name>
    <name evidence="4" type="ORF">Hamer_G025519</name>
</gene>
<feature type="region of interest" description="Disordered" evidence="2">
    <location>
        <begin position="28"/>
        <end position="49"/>
    </location>
</feature>
<evidence type="ECO:0000256" key="1">
    <source>
        <dbReference type="ARBA" id="ARBA00010790"/>
    </source>
</evidence>
<sequence length="164" mass="17976">KLLNYMGDIYGRDGFTIRPILLRPKSRGSITLKSNNPKDAPNIDPRLLSHPDDVTTLVEGRHGEPLTTNPLPECRGEAYGSDAYWTCYVRHMSSAFYHLCGGCKMAPASDPYSVVDNKLKVRGVFGLRVVGAPIMPAVTSGNTNVPVVMIAEKASDIIKQDWNS</sequence>